<comment type="caution">
    <text evidence="4">The sequence shown here is derived from an EMBL/GenBank/DDBJ whole genome shotgun (WGS) entry which is preliminary data.</text>
</comment>
<evidence type="ECO:0000313" key="5">
    <source>
        <dbReference type="Proteomes" id="UP000655523"/>
    </source>
</evidence>
<name>A0A972NRL9_9BURK</name>
<comment type="similarity">
    <text evidence="1 2">Belongs to the pirin family.</text>
</comment>
<protein>
    <submittedName>
        <fullName evidence="4">Pirin family protein</fullName>
    </submittedName>
</protein>
<dbReference type="InterPro" id="IPR012093">
    <property type="entry name" value="Pirin"/>
</dbReference>
<feature type="domain" description="Pirin N-terminal" evidence="3">
    <location>
        <begin position="36"/>
        <end position="124"/>
    </location>
</feature>
<evidence type="ECO:0000256" key="2">
    <source>
        <dbReference type="RuleBase" id="RU003457"/>
    </source>
</evidence>
<dbReference type="PIRSF" id="PIRSF006232">
    <property type="entry name" value="Pirin"/>
    <property type="match status" value="1"/>
</dbReference>
<dbReference type="PANTHER" id="PTHR13903:SF8">
    <property type="entry name" value="PIRIN"/>
    <property type="match status" value="1"/>
</dbReference>
<reference evidence="4 5" key="1">
    <citation type="submission" date="2019-11" db="EMBL/GenBank/DDBJ databases">
        <title>Metabolism of dissolved organic matter in forest soils.</title>
        <authorList>
            <person name="Cyle K.T."/>
            <person name="Wilhelm R.C."/>
            <person name="Martinez C.E."/>
        </authorList>
    </citation>
    <scope>NUCLEOTIDE SEQUENCE [LARGE SCALE GENOMIC DNA]</scope>
    <source>
        <strain evidence="4 5">5N</strain>
    </source>
</reference>
<dbReference type="InterPro" id="IPR014710">
    <property type="entry name" value="RmlC-like_jellyroll"/>
</dbReference>
<dbReference type="AlphaFoldDB" id="A0A972NRL9"/>
<dbReference type="RefSeq" id="WP_172166756.1">
    <property type="nucleotide sequence ID" value="NZ_WOEZ01000092.1"/>
</dbReference>
<accession>A0A972NRL9</accession>
<dbReference type="SUPFAM" id="SSF51182">
    <property type="entry name" value="RmlC-like cupins"/>
    <property type="match status" value="1"/>
</dbReference>
<dbReference type="PANTHER" id="PTHR13903">
    <property type="entry name" value="PIRIN-RELATED"/>
    <property type="match status" value="1"/>
</dbReference>
<evidence type="ECO:0000256" key="1">
    <source>
        <dbReference type="ARBA" id="ARBA00008416"/>
    </source>
</evidence>
<evidence type="ECO:0000259" key="3">
    <source>
        <dbReference type="Pfam" id="PF02678"/>
    </source>
</evidence>
<proteinExistence type="inferred from homology"/>
<dbReference type="InterPro" id="IPR011051">
    <property type="entry name" value="RmlC_Cupin_sf"/>
</dbReference>
<dbReference type="Gene3D" id="2.60.120.10">
    <property type="entry name" value="Jelly Rolls"/>
    <property type="match status" value="1"/>
</dbReference>
<dbReference type="Proteomes" id="UP000655523">
    <property type="component" value="Unassembled WGS sequence"/>
</dbReference>
<gene>
    <name evidence="4" type="ORF">GNZ13_17780</name>
</gene>
<dbReference type="InterPro" id="IPR003829">
    <property type="entry name" value="Pirin_N_dom"/>
</dbReference>
<evidence type="ECO:0000313" key="4">
    <source>
        <dbReference type="EMBL" id="NPT56390.1"/>
    </source>
</evidence>
<dbReference type="EMBL" id="WOEZ01000092">
    <property type="protein sequence ID" value="NPT56390.1"/>
    <property type="molecule type" value="Genomic_DNA"/>
</dbReference>
<organism evidence="4 5">
    <name type="scientific">Paraburkholderia elongata</name>
    <dbReference type="NCBI Taxonomy" id="2675747"/>
    <lineage>
        <taxon>Bacteria</taxon>
        <taxon>Pseudomonadati</taxon>
        <taxon>Pseudomonadota</taxon>
        <taxon>Betaproteobacteria</taxon>
        <taxon>Burkholderiales</taxon>
        <taxon>Burkholderiaceae</taxon>
        <taxon>Paraburkholderia</taxon>
    </lineage>
</organism>
<dbReference type="Pfam" id="PF02678">
    <property type="entry name" value="Pirin"/>
    <property type="match status" value="1"/>
</dbReference>
<keyword evidence="5" id="KW-1185">Reference proteome</keyword>
<sequence>MSQSSSNDHAVRLRRVATRTRGHRQGPVTRLMSPSDLGQTLRPFVFLDLIDLTGTTPHGVHLHPHSGIATLTWILEGNVGFEDTLGRSGTIPQGGVEWMQAGGGAWHGGDFGDADRVRGFQLWVALPPDMELGGPESIYLEPGDIERDGPVTVLLGRYGRARSPLQTPSPINYLSVKLKAGEHWRYEPPEGHAVGWAAVSVGELLVPDKVQAGELVVFDESEGAIEFHAETDAEFVFGSAVKHPHDLVLGYYSVHTSATALEEGEARIREIGIRLREQGRLR</sequence>